<dbReference type="InterPro" id="IPR020360">
    <property type="entry name" value="Uncharacterised_alr2393"/>
</dbReference>
<dbReference type="Pfam" id="PF17310">
    <property type="entry name" value="DUF5357"/>
    <property type="match status" value="1"/>
</dbReference>
<feature type="transmembrane region" description="Helical" evidence="1">
    <location>
        <begin position="83"/>
        <end position="104"/>
    </location>
</feature>
<feature type="transmembrane region" description="Helical" evidence="1">
    <location>
        <begin position="33"/>
        <end position="52"/>
    </location>
</feature>
<feature type="transmembrane region" description="Helical" evidence="1">
    <location>
        <begin position="116"/>
        <end position="133"/>
    </location>
</feature>
<keyword evidence="1" id="KW-0472">Membrane</keyword>
<dbReference type="NCBIfam" id="NF037953">
    <property type="entry name" value="frad"/>
    <property type="match status" value="1"/>
</dbReference>
<dbReference type="RefSeq" id="WP_085728017.1">
    <property type="nucleotide sequence ID" value="NZ_NBYN01000042.1"/>
</dbReference>
<evidence type="ECO:0008006" key="4">
    <source>
        <dbReference type="Google" id="ProtNLM"/>
    </source>
</evidence>
<gene>
    <name evidence="2" type="ORF">B7O87_08020</name>
</gene>
<reference evidence="3" key="1">
    <citation type="submission" date="2017-04" db="EMBL/GenBank/DDBJ databases">
        <authorList>
            <person name="Abreu V.A."/>
            <person name="Popin R.V."/>
            <person name="Rigonato J."/>
            <person name="Andreote A.P."/>
            <person name="Schaker P.C."/>
            <person name="Hoff-Risseti C."/>
            <person name="Alvarenga D.O."/>
            <person name="Varani A.M."/>
            <person name="Fiore M.F."/>
        </authorList>
    </citation>
    <scope>NUCLEOTIDE SEQUENCE [LARGE SCALE GENOMIC DNA]</scope>
    <source>
        <strain evidence="3">CENA303</strain>
    </source>
</reference>
<evidence type="ECO:0000256" key="1">
    <source>
        <dbReference type="SAM" id="Phobius"/>
    </source>
</evidence>
<accession>A0A1X4G6V6</accession>
<name>A0A1X4G6V6_9CYAN</name>
<comment type="caution">
    <text evidence="2">The sequence shown here is derived from an EMBL/GenBank/DDBJ whole genome shotgun (WGS) entry which is preliminary data.</text>
</comment>
<evidence type="ECO:0000313" key="3">
    <source>
        <dbReference type="Proteomes" id="UP000192997"/>
    </source>
</evidence>
<sequence length="336" mass="38441">MNFPLLKEIIQLFTFIKDLFLGIQKLLMPPRSFSWQTFIYLSVFSWGISSLATGIIKDIIAFTGWIFLFAGTAWYTTDSPVRIPGTFMPVGALLTGFIFSVFVFGHGENTITVRTIVLWPTIAAIITALPQFFTGNGISPKATLPKLEVRQKIILLLSWSMLISCWLQFNFVTDKWLKEYPSLSAQSFQRSNFVIKFEPKANKPEPGNVILNRIEPLILQQITNRPWSEAERWLLEANQQVDNLGKIIINKNLQKFEEKGLWKIEPRVVNIKSGYRLDLLSIWQGPTDSKKGFYLRKSCYIEPIASEYTTDNSNVKAKIKCDPKTKFFRGSPPAQQ</sequence>
<proteinExistence type="predicted"/>
<dbReference type="AlphaFoldDB" id="A0A1X4G6V6"/>
<feature type="transmembrane region" description="Helical" evidence="1">
    <location>
        <begin position="153"/>
        <end position="172"/>
    </location>
</feature>
<organism evidence="2 3">
    <name type="scientific">Cylindrospermopsis raciborskii CENA303</name>
    <dbReference type="NCBI Taxonomy" id="1170769"/>
    <lineage>
        <taxon>Bacteria</taxon>
        <taxon>Bacillati</taxon>
        <taxon>Cyanobacteriota</taxon>
        <taxon>Cyanophyceae</taxon>
        <taxon>Nostocales</taxon>
        <taxon>Aphanizomenonaceae</taxon>
        <taxon>Cylindrospermopsis</taxon>
    </lineage>
</organism>
<evidence type="ECO:0000313" key="2">
    <source>
        <dbReference type="EMBL" id="OSO90756.1"/>
    </source>
</evidence>
<protein>
    <recommendedName>
        <fullName evidence="4">DUF5357 domain-containing protein</fullName>
    </recommendedName>
</protein>
<dbReference type="Proteomes" id="UP000192997">
    <property type="component" value="Unassembled WGS sequence"/>
</dbReference>
<feature type="transmembrane region" description="Helical" evidence="1">
    <location>
        <begin position="59"/>
        <end position="77"/>
    </location>
</feature>
<keyword evidence="1" id="KW-0812">Transmembrane</keyword>
<dbReference type="EMBL" id="NBYN01000042">
    <property type="protein sequence ID" value="OSO90756.1"/>
    <property type="molecule type" value="Genomic_DNA"/>
</dbReference>
<keyword evidence="1" id="KW-1133">Transmembrane helix</keyword>